<evidence type="ECO:0000256" key="3">
    <source>
        <dbReference type="SAM" id="MobiDB-lite"/>
    </source>
</evidence>
<evidence type="ECO:0000259" key="4">
    <source>
        <dbReference type="PROSITE" id="PS50835"/>
    </source>
</evidence>
<dbReference type="GO" id="GO:0003007">
    <property type="term" value="P:heart morphogenesis"/>
    <property type="evidence" value="ECO:0007669"/>
    <property type="project" value="UniProtKB-ARBA"/>
</dbReference>
<dbReference type="Pfam" id="PF07679">
    <property type="entry name" value="I-set"/>
    <property type="match status" value="1"/>
</dbReference>
<dbReference type="InterPro" id="IPR013783">
    <property type="entry name" value="Ig-like_fold"/>
</dbReference>
<feature type="compositionally biased region" description="Polar residues" evidence="3">
    <location>
        <begin position="11"/>
        <end position="22"/>
    </location>
</feature>
<feature type="compositionally biased region" description="Acidic residues" evidence="3">
    <location>
        <begin position="254"/>
        <end position="264"/>
    </location>
</feature>
<evidence type="ECO:0000256" key="1">
    <source>
        <dbReference type="ARBA" id="ARBA00023319"/>
    </source>
</evidence>
<dbReference type="FunFam" id="2.60.40.10:FF:000107">
    <property type="entry name" value="Myosin, light chain kinase a"/>
    <property type="match status" value="1"/>
</dbReference>
<name>A0A8C4PWN3_EPTBU</name>
<dbReference type="AlphaFoldDB" id="A0A8C4PWN3"/>
<feature type="domain" description="Ig-like" evidence="4">
    <location>
        <begin position="485"/>
        <end position="574"/>
    </location>
</feature>
<dbReference type="GO" id="GO:0008053">
    <property type="term" value="P:mitochondrial fusion"/>
    <property type="evidence" value="ECO:0007669"/>
    <property type="project" value="TreeGrafter"/>
</dbReference>
<dbReference type="GO" id="GO:0055013">
    <property type="term" value="P:cardiac muscle cell development"/>
    <property type="evidence" value="ECO:0007669"/>
    <property type="project" value="UniProtKB-ARBA"/>
</dbReference>
<feature type="compositionally biased region" description="Basic and acidic residues" evidence="3">
    <location>
        <begin position="108"/>
        <end position="133"/>
    </location>
</feature>
<evidence type="ECO:0000313" key="6">
    <source>
        <dbReference type="Proteomes" id="UP000694388"/>
    </source>
</evidence>
<evidence type="ECO:0000256" key="2">
    <source>
        <dbReference type="SAM" id="Coils"/>
    </source>
</evidence>
<dbReference type="Proteomes" id="UP000694388">
    <property type="component" value="Unplaced"/>
</dbReference>
<reference evidence="5" key="2">
    <citation type="submission" date="2025-09" db="UniProtKB">
        <authorList>
            <consortium name="Ensembl"/>
        </authorList>
    </citation>
    <scope>IDENTIFICATION</scope>
</reference>
<organism evidence="5 6">
    <name type="scientific">Eptatretus burgeri</name>
    <name type="common">Inshore hagfish</name>
    <dbReference type="NCBI Taxonomy" id="7764"/>
    <lineage>
        <taxon>Eukaryota</taxon>
        <taxon>Metazoa</taxon>
        <taxon>Chordata</taxon>
        <taxon>Craniata</taxon>
        <taxon>Vertebrata</taxon>
        <taxon>Cyclostomata</taxon>
        <taxon>Myxini</taxon>
        <taxon>Myxiniformes</taxon>
        <taxon>Myxinidae</taxon>
        <taxon>Eptatretinae</taxon>
        <taxon>Eptatretus</taxon>
    </lineage>
</organism>
<feature type="region of interest" description="Disordered" evidence="3">
    <location>
        <begin position="149"/>
        <end position="169"/>
    </location>
</feature>
<dbReference type="InterPro" id="IPR007110">
    <property type="entry name" value="Ig-like_dom"/>
</dbReference>
<dbReference type="Gene3D" id="2.60.40.10">
    <property type="entry name" value="Immunoglobulins"/>
    <property type="match status" value="1"/>
</dbReference>
<feature type="region of interest" description="Disordered" evidence="3">
    <location>
        <begin position="1"/>
        <end position="133"/>
    </location>
</feature>
<reference evidence="5" key="1">
    <citation type="submission" date="2025-08" db="UniProtKB">
        <authorList>
            <consortium name="Ensembl"/>
        </authorList>
    </citation>
    <scope>IDENTIFICATION</scope>
</reference>
<dbReference type="GeneTree" id="ENSGT00730000111176"/>
<dbReference type="InterPro" id="IPR036179">
    <property type="entry name" value="Ig-like_dom_sf"/>
</dbReference>
<feature type="region of interest" description="Disordered" evidence="3">
    <location>
        <begin position="190"/>
        <end position="271"/>
    </location>
</feature>
<dbReference type="SMART" id="SM00409">
    <property type="entry name" value="IG"/>
    <property type="match status" value="1"/>
</dbReference>
<evidence type="ECO:0000313" key="5">
    <source>
        <dbReference type="Ensembl" id="ENSEBUP00000001921.1"/>
    </source>
</evidence>
<dbReference type="PANTHER" id="PTHR21508">
    <property type="entry name" value="MITOGUARDIN"/>
    <property type="match status" value="1"/>
</dbReference>
<feature type="coiled-coil region" evidence="2">
    <location>
        <begin position="281"/>
        <end position="317"/>
    </location>
</feature>
<dbReference type="SUPFAM" id="SSF48726">
    <property type="entry name" value="Immunoglobulin"/>
    <property type="match status" value="1"/>
</dbReference>
<dbReference type="PROSITE" id="PS50835">
    <property type="entry name" value="IG_LIKE"/>
    <property type="match status" value="1"/>
</dbReference>
<accession>A0A8C4PWN3</accession>
<keyword evidence="6" id="KW-1185">Reference proteome</keyword>
<dbReference type="PANTHER" id="PTHR21508:SF4">
    <property type="entry name" value="MITOGUARDIN 2"/>
    <property type="match status" value="1"/>
</dbReference>
<proteinExistence type="predicted"/>
<keyword evidence="2" id="KW-0175">Coiled coil</keyword>
<protein>
    <recommendedName>
        <fullName evidence="4">Ig-like domain-containing protein</fullName>
    </recommendedName>
</protein>
<feature type="compositionally biased region" description="Basic and acidic residues" evidence="3">
    <location>
        <begin position="1"/>
        <end position="10"/>
    </location>
</feature>
<dbReference type="InterPro" id="IPR003599">
    <property type="entry name" value="Ig_sub"/>
</dbReference>
<dbReference type="InterPro" id="IPR013098">
    <property type="entry name" value="Ig_I-set"/>
</dbReference>
<dbReference type="Ensembl" id="ENSEBUT00000002264.1">
    <property type="protein sequence ID" value="ENSEBUP00000001921.1"/>
    <property type="gene ID" value="ENSEBUG00000001557.1"/>
</dbReference>
<feature type="compositionally biased region" description="Basic and acidic residues" evidence="3">
    <location>
        <begin position="217"/>
        <end position="253"/>
    </location>
</feature>
<keyword evidence="1" id="KW-0393">Immunoglobulin domain</keyword>
<feature type="coiled-coil region" evidence="2">
    <location>
        <begin position="350"/>
        <end position="392"/>
    </location>
</feature>
<sequence length="666" mass="77592">MAEVAQKTEELLSSGNSTTQTYVPKVTASAIGHGEGNVAQRFENARQSREERSRRRSNSERQRRSEQFQREKERALRKQNIEELLASDEEEHSHSKTYIPKFSGKVRGRFEEMAKQKEEGERKRAEEERRRRIERDMAERLLLERELAKKALQDKDDEEKEEAFRVSKGKDEIDANVSLSLAERLILLQSPSTSKESVAGHGGSSSQPGRLMLSFEEQERRRREEEEWKAEEEARHRIEEERRSFVEARRSLATEEEGEAEEEEKYGVGLPDVVPSQRLDLDFEELLRRRIEVEQQRAEQERQVRMEEERKVMEEQKLLMEPDVVNESYEVRSREQDEIRKLSRSGTVKAKSLKNKFEKMEQLSEEEVQRKIAQEREKRRAMDEEVQEREVKDLHMAEEEEEVEEPQVVENPSVQRNGMRARILEMERTREAEEQRRIEEQKLLRMQFEQQEIDAALQQTIEEEGTTNGVDGAGLKDEALCSGAPWFKQPLKNLQVVDGEPVRLVVRVMAELEPEVTWWFEGELLNDGDDYRYEKRDNGIYSLFLHETFPDDTGEFLCRAENLHGSAASSCLLTIESRCPCKQSDDNHDSDCHSKQVQLHPVHDGDEDHDAHVVDSYLCDVGQRCNDNDDEHHSDSFVVDGSEEVISDHDSCAKLFQSNDSDEDIN</sequence>
<feature type="compositionally biased region" description="Basic and acidic residues" evidence="3">
    <location>
        <begin position="43"/>
        <end position="81"/>
    </location>
</feature>